<accession>A0A0G3H526</accession>
<dbReference type="STRING" id="571915.CMUST_09380"/>
<gene>
    <name evidence="7" type="primary">cobB</name>
    <name evidence="10" type="ORF">CMUST_09380</name>
</gene>
<evidence type="ECO:0000313" key="10">
    <source>
        <dbReference type="EMBL" id="AKK06192.1"/>
    </source>
</evidence>
<reference evidence="11" key="2">
    <citation type="submission" date="2015-05" db="EMBL/GenBank/DDBJ databases">
        <title>Complete genome sequence of Corynebacterium mustelae DSM 45274, isolated from various tissues of a male ferret with lethal sepsis.</title>
        <authorList>
            <person name="Ruckert C."/>
            <person name="Albersmeier A."/>
            <person name="Winkler A."/>
            <person name="Tauch A."/>
        </authorList>
    </citation>
    <scope>NUCLEOTIDE SEQUENCE [LARGE SCALE GENOMIC DNA]</scope>
    <source>
        <strain evidence="11">DSM 45274</strain>
    </source>
</reference>
<dbReference type="AlphaFoldDB" id="A0A0G3H526"/>
<dbReference type="SUPFAM" id="SSF52317">
    <property type="entry name" value="Class I glutamine amidotransferase-like"/>
    <property type="match status" value="1"/>
</dbReference>
<dbReference type="PROSITE" id="PS51274">
    <property type="entry name" value="GATASE_COBBQ"/>
    <property type="match status" value="1"/>
</dbReference>
<dbReference type="KEGG" id="cmv:CMUST_09380"/>
<dbReference type="GO" id="GO:0043802">
    <property type="term" value="F:hydrogenobyrinic acid a,c-diamide synthase (glutamine-hydrolysing) activity"/>
    <property type="evidence" value="ECO:0007669"/>
    <property type="project" value="UniProtKB-UniRule"/>
</dbReference>
<name>A0A0G3H526_9CORY</name>
<dbReference type="GO" id="GO:0005524">
    <property type="term" value="F:ATP binding"/>
    <property type="evidence" value="ECO:0007669"/>
    <property type="project" value="UniProtKB-UniRule"/>
</dbReference>
<dbReference type="PATRIC" id="fig|571915.4.peg.1986"/>
<dbReference type="Gene3D" id="3.40.50.300">
    <property type="entry name" value="P-loop containing nucleotide triphosphate hydrolases"/>
    <property type="match status" value="2"/>
</dbReference>
<dbReference type="GO" id="GO:0009236">
    <property type="term" value="P:cobalamin biosynthetic process"/>
    <property type="evidence" value="ECO:0007669"/>
    <property type="project" value="UniProtKB-UniRule"/>
</dbReference>
<dbReference type="NCBIfam" id="TIGR00379">
    <property type="entry name" value="cobB"/>
    <property type="match status" value="1"/>
</dbReference>
<evidence type="ECO:0000256" key="3">
    <source>
        <dbReference type="ARBA" id="ARBA00022741"/>
    </source>
</evidence>
<keyword evidence="6 7" id="KW-0315">Glutamine amidotransferase</keyword>
<comment type="miscellaneous">
    <text evidence="7">The a and c carboxylates of hydrogenobyrinate are activated for nucleophilic attack via formation of a phosphorylated intermediate by ATP. CobB catalyzes first the amidation of the c-carboxylate, and then that of the a-carboxylate.</text>
</comment>
<dbReference type="InterPro" id="IPR004484">
    <property type="entry name" value="CbiA/CobB_synth"/>
</dbReference>
<dbReference type="Gene3D" id="3.40.50.880">
    <property type="match status" value="1"/>
</dbReference>
<evidence type="ECO:0000313" key="11">
    <source>
        <dbReference type="Proteomes" id="UP000035199"/>
    </source>
</evidence>
<dbReference type="Proteomes" id="UP000035199">
    <property type="component" value="Chromosome"/>
</dbReference>
<evidence type="ECO:0000256" key="6">
    <source>
        <dbReference type="ARBA" id="ARBA00022962"/>
    </source>
</evidence>
<feature type="active site" description="Nucleophile" evidence="7">
    <location>
        <position position="338"/>
    </location>
</feature>
<feature type="domain" description="CobB/CobQ-like glutamine amidotransferase" evidence="9">
    <location>
        <begin position="257"/>
        <end position="438"/>
    </location>
</feature>
<dbReference type="InterPro" id="IPR029062">
    <property type="entry name" value="Class_I_gatase-like"/>
</dbReference>
<proteinExistence type="inferred from homology"/>
<dbReference type="NCBIfam" id="NF002204">
    <property type="entry name" value="PRK01077.1"/>
    <property type="match status" value="1"/>
</dbReference>
<dbReference type="EMBL" id="CP011542">
    <property type="protein sequence ID" value="AKK06192.1"/>
    <property type="molecule type" value="Genomic_DNA"/>
</dbReference>
<keyword evidence="4 7" id="KW-0067">ATP-binding</keyword>
<dbReference type="CDD" id="cd05388">
    <property type="entry name" value="CobB_N"/>
    <property type="match status" value="1"/>
</dbReference>
<keyword evidence="11" id="KW-1185">Reference proteome</keyword>
<dbReference type="PANTHER" id="PTHR43873:SF1">
    <property type="entry name" value="COBYRINATE A,C-DIAMIDE SYNTHASE"/>
    <property type="match status" value="1"/>
</dbReference>
<keyword evidence="3 7" id="KW-0547">Nucleotide-binding</keyword>
<evidence type="ECO:0000256" key="2">
    <source>
        <dbReference type="ARBA" id="ARBA00022598"/>
    </source>
</evidence>
<sequence length="464" mass="48931">MTDSTCNRTPTAAPGIVIAATASGTGKTTITTGLIAALARRMSVAPFKVGPDYIDPGYHGLAAGRTGRNLDAVMCGERLIGPLYAHGTCGCDIGIVEGVMGLFDGRIPDGNGSTADIAQILGLPVLLVVDVRGMSQSAGPLVRGFATARPGVRIAGVILNKIGTKRHAAVCREAIEAEGIPVVGVIPRQDNVAVPSRHLGLVTAKEHGGAASRAIEQMAALIETHCDLDHIISLARTTYTGPTWQPEDYVTPTHHPTIAIAGGKAFTFAYAEHHELLNAAGATVVHFDPLTDPFPNCDGLIIPGGFPEEHVEALVSRTDLRHAIQQHVAEAKPIHAECAGLLWLLDSLDAHPMLGIIPTHAAMGRRLTLGYREAVALSDSLLYAAGQRITGHEFHHTALTSADAEGFLPAWGWRTWDGTTTTEGFVSGTIHASYLHTHPAAYPEGIQRFVAACATSTQVPQYVT</sequence>
<keyword evidence="2 7" id="KW-0436">Ligase</keyword>
<evidence type="ECO:0000259" key="9">
    <source>
        <dbReference type="Pfam" id="PF07685"/>
    </source>
</evidence>
<feature type="domain" description="CobQ/CobB/MinD/ParA nucleotide binding" evidence="8">
    <location>
        <begin position="16"/>
        <end position="199"/>
    </location>
</feature>
<comment type="similarity">
    <text evidence="7">Belongs to the CobB/CbiA family.</text>
</comment>
<dbReference type="Pfam" id="PF01656">
    <property type="entry name" value="CbiA"/>
    <property type="match status" value="1"/>
</dbReference>
<comment type="function">
    <text evidence="7">Catalyzes the ATP-dependent amidation of the two carboxylate groups at positions a and c of hydrogenobyrinate, using either L-glutamine or ammonia as the nitrogen source.</text>
</comment>
<dbReference type="HAMAP" id="MF_00027">
    <property type="entry name" value="CobB_CbiA"/>
    <property type="match status" value="1"/>
</dbReference>
<keyword evidence="7" id="KW-0169">Cobalamin biosynthesis</keyword>
<evidence type="ECO:0000256" key="7">
    <source>
        <dbReference type="HAMAP-Rule" id="MF_00027"/>
    </source>
</evidence>
<protein>
    <recommendedName>
        <fullName evidence="7">Hydrogenobyrinate a,c-diamide synthase</fullName>
        <ecNumber evidence="7">6.3.5.9</ecNumber>
    </recommendedName>
    <alternativeName>
        <fullName evidence="7">Hydrogenobyrinic acid a,c-diamide synthase</fullName>
    </alternativeName>
</protein>
<evidence type="ECO:0000259" key="8">
    <source>
        <dbReference type="Pfam" id="PF01656"/>
    </source>
</evidence>
<dbReference type="InterPro" id="IPR002586">
    <property type="entry name" value="CobQ/CobB/MinD/ParA_Nub-bd_dom"/>
</dbReference>
<dbReference type="RefSeq" id="WP_047262265.1">
    <property type="nucleotide sequence ID" value="NZ_CP011542.1"/>
</dbReference>
<comment type="catalytic activity">
    <reaction evidence="7">
        <text>hydrogenobyrinate + 2 L-glutamine + 2 ATP + 2 H2O = hydrogenobyrinate a,c-diamide + 2 L-glutamate + 2 ADP + 2 phosphate + 2 H(+)</text>
        <dbReference type="Rhea" id="RHEA:12544"/>
        <dbReference type="ChEBI" id="CHEBI:15377"/>
        <dbReference type="ChEBI" id="CHEBI:15378"/>
        <dbReference type="ChEBI" id="CHEBI:29985"/>
        <dbReference type="ChEBI" id="CHEBI:30616"/>
        <dbReference type="ChEBI" id="CHEBI:43474"/>
        <dbReference type="ChEBI" id="CHEBI:58359"/>
        <dbReference type="ChEBI" id="CHEBI:77873"/>
        <dbReference type="ChEBI" id="CHEBI:77874"/>
        <dbReference type="ChEBI" id="CHEBI:456216"/>
        <dbReference type="EC" id="6.3.5.9"/>
    </reaction>
</comment>
<dbReference type="InterPro" id="IPR011698">
    <property type="entry name" value="GATase_3"/>
</dbReference>
<dbReference type="PANTHER" id="PTHR43873">
    <property type="entry name" value="COBYRINATE A,C-DIAMIDE SYNTHASE"/>
    <property type="match status" value="1"/>
</dbReference>
<feature type="site" description="Increases nucleophilicity of active site Cys" evidence="7">
    <location>
        <position position="436"/>
    </location>
</feature>
<dbReference type="InterPro" id="IPR027417">
    <property type="entry name" value="P-loop_NTPase"/>
</dbReference>
<dbReference type="SUPFAM" id="SSF52540">
    <property type="entry name" value="P-loop containing nucleoside triphosphate hydrolases"/>
    <property type="match status" value="1"/>
</dbReference>
<dbReference type="GO" id="GO:0042242">
    <property type="term" value="F:cobyrinic acid a,c-diamide synthase activity"/>
    <property type="evidence" value="ECO:0007669"/>
    <property type="project" value="InterPro"/>
</dbReference>
<dbReference type="CDD" id="cd03130">
    <property type="entry name" value="GATase1_CobB"/>
    <property type="match status" value="1"/>
</dbReference>
<keyword evidence="5 7" id="KW-0460">Magnesium</keyword>
<dbReference type="EC" id="6.3.5.9" evidence="7"/>
<dbReference type="UniPathway" id="UPA00148">
    <property type="reaction ID" value="UER00220"/>
</dbReference>
<evidence type="ECO:0000256" key="4">
    <source>
        <dbReference type="ARBA" id="ARBA00022840"/>
    </source>
</evidence>
<organism evidence="10 11">
    <name type="scientific">Corynebacterium mustelae</name>
    <dbReference type="NCBI Taxonomy" id="571915"/>
    <lineage>
        <taxon>Bacteria</taxon>
        <taxon>Bacillati</taxon>
        <taxon>Actinomycetota</taxon>
        <taxon>Actinomycetes</taxon>
        <taxon>Mycobacteriales</taxon>
        <taxon>Corynebacteriaceae</taxon>
        <taxon>Corynebacterium</taxon>
    </lineage>
</organism>
<dbReference type="OrthoDB" id="9764035at2"/>
<comment type="cofactor">
    <cofactor evidence="1 7">
        <name>Mg(2+)</name>
        <dbReference type="ChEBI" id="CHEBI:18420"/>
    </cofactor>
</comment>
<evidence type="ECO:0000256" key="1">
    <source>
        <dbReference type="ARBA" id="ARBA00001946"/>
    </source>
</evidence>
<comment type="pathway">
    <text evidence="7">Cofactor biosynthesis; adenosylcobalamin biosynthesis; cob(II)yrinate a,c-diamide from precorrin-2 (aerobic route): step 9/10.</text>
</comment>
<evidence type="ECO:0000256" key="5">
    <source>
        <dbReference type="ARBA" id="ARBA00022842"/>
    </source>
</evidence>
<comment type="domain">
    <text evidence="7">Comprises of two domains. The C-terminal domain contains the binding site for glutamine and catalyzes the hydrolysis of this substrate to glutamate and ammonia. The N-terminal domain is anticipated to bind ATP and hydrogenobyrinate and catalyzes the ultimate synthesis of the diamide product. The ammonia produced via the glutaminase domain is probably translocated to the adjacent domain via a molecular tunnel, where it reacts with an activated intermediate.</text>
</comment>
<dbReference type="Pfam" id="PF07685">
    <property type="entry name" value="GATase_3"/>
    <property type="match status" value="1"/>
</dbReference>
<reference evidence="10 11" key="1">
    <citation type="journal article" date="2015" name="Genome Announc.">
        <title>Complete Genome Sequence of the Type Strain Corynebacterium mustelae DSM 45274, Isolated from Various Tissues of a Male Ferret with Lethal Sepsis.</title>
        <authorList>
            <person name="Ruckert C."/>
            <person name="Eimer J."/>
            <person name="Winkler A."/>
            <person name="Tauch A."/>
        </authorList>
    </citation>
    <scope>NUCLEOTIDE SEQUENCE [LARGE SCALE GENOMIC DNA]</scope>
    <source>
        <strain evidence="10 11">DSM 45274</strain>
    </source>
</reference>